<dbReference type="STRING" id="465721.ACG33_15000"/>
<keyword evidence="1" id="KW-0732">Signal</keyword>
<gene>
    <name evidence="2" type="ORF">ACG33_15000</name>
</gene>
<dbReference type="AlphaFoldDB" id="A0A127FEP8"/>
<keyword evidence="3" id="KW-1185">Reference proteome</keyword>
<name>A0A127FEP8_STEDE</name>
<dbReference type="RefSeq" id="WP_066922404.1">
    <property type="nucleotide sequence ID" value="NZ_CP011971.1"/>
</dbReference>
<protein>
    <recommendedName>
        <fullName evidence="4">Lipoprotein</fullName>
    </recommendedName>
</protein>
<reference evidence="2 3" key="1">
    <citation type="submission" date="2015-06" db="EMBL/GenBank/DDBJ databases">
        <title>A Comprehensive Approach to Explore the Metabolic and Phylogenetic Diversity of Bacterial Steroid Degradation in the Environment: Testosterone as an Example.</title>
        <authorList>
            <person name="Yang F.-C."/>
            <person name="Chen Y.-L."/>
            <person name="Yu C.-P."/>
            <person name="Tang S.-L."/>
            <person name="Wang P.-H."/>
            <person name="Ismail W."/>
            <person name="Wang C.-H."/>
            <person name="Yang C.-Y."/>
            <person name="Chiang Y.-R."/>
        </authorList>
    </citation>
    <scope>NUCLEOTIDE SEQUENCE [LARGE SCALE GENOMIC DNA]</scope>
    <source>
        <strain evidence="2 3">DSM 18526</strain>
    </source>
</reference>
<sequence>MKNMPRIFRAFVPFALSLLALTACGGPQPPTTATTSTPQPAADEPVLPADGAFVGRFWISTTPGSARGSIIVFLPNRTMLMASCFEPFRLSEWGSMGESIRWIEDSIPIQAEVTMQGRDALRLQIVGMDRARSYVAADVPYVCPDRPSQDGNG</sequence>
<proteinExistence type="predicted"/>
<dbReference type="Proteomes" id="UP000070250">
    <property type="component" value="Chromosome"/>
</dbReference>
<dbReference type="OrthoDB" id="7060093at2"/>
<evidence type="ECO:0000256" key="1">
    <source>
        <dbReference type="SAM" id="SignalP"/>
    </source>
</evidence>
<dbReference type="PROSITE" id="PS51257">
    <property type="entry name" value="PROKAR_LIPOPROTEIN"/>
    <property type="match status" value="1"/>
</dbReference>
<feature type="signal peptide" evidence="1">
    <location>
        <begin position="1"/>
        <end position="25"/>
    </location>
</feature>
<dbReference type="KEGG" id="sdf:ACG33_15000"/>
<feature type="chain" id="PRO_5007448389" description="Lipoprotein" evidence="1">
    <location>
        <begin position="26"/>
        <end position="153"/>
    </location>
</feature>
<evidence type="ECO:0000313" key="3">
    <source>
        <dbReference type="Proteomes" id="UP000070250"/>
    </source>
</evidence>
<organism evidence="2 3">
    <name type="scientific">Steroidobacter denitrificans</name>
    <dbReference type="NCBI Taxonomy" id="465721"/>
    <lineage>
        <taxon>Bacteria</taxon>
        <taxon>Pseudomonadati</taxon>
        <taxon>Pseudomonadota</taxon>
        <taxon>Gammaproteobacteria</taxon>
        <taxon>Steroidobacterales</taxon>
        <taxon>Steroidobacteraceae</taxon>
        <taxon>Steroidobacter</taxon>
    </lineage>
</organism>
<accession>A0A127FEP8</accession>
<evidence type="ECO:0000313" key="2">
    <source>
        <dbReference type="EMBL" id="AMN48381.1"/>
    </source>
</evidence>
<dbReference type="EMBL" id="CP011971">
    <property type="protein sequence ID" value="AMN48381.1"/>
    <property type="molecule type" value="Genomic_DNA"/>
</dbReference>
<evidence type="ECO:0008006" key="4">
    <source>
        <dbReference type="Google" id="ProtNLM"/>
    </source>
</evidence>